<evidence type="ECO:0000256" key="2">
    <source>
        <dbReference type="ARBA" id="ARBA00012517"/>
    </source>
</evidence>
<keyword evidence="12" id="KW-0186">Copper</keyword>
<dbReference type="InterPro" id="IPR023214">
    <property type="entry name" value="HAD_sf"/>
</dbReference>
<evidence type="ECO:0000256" key="1">
    <source>
        <dbReference type="ARBA" id="ARBA00004651"/>
    </source>
</evidence>
<dbReference type="GO" id="GO:0046872">
    <property type="term" value="F:metal ion binding"/>
    <property type="evidence" value="ECO:0007669"/>
    <property type="project" value="UniProtKB-KW"/>
</dbReference>
<evidence type="ECO:0000256" key="14">
    <source>
        <dbReference type="ARBA" id="ARBA00023136"/>
    </source>
</evidence>
<gene>
    <name evidence="16" type="ORF">GM676_01945</name>
</gene>
<evidence type="ECO:0000256" key="3">
    <source>
        <dbReference type="ARBA" id="ARBA00022448"/>
    </source>
</evidence>
<evidence type="ECO:0000256" key="11">
    <source>
        <dbReference type="ARBA" id="ARBA00022989"/>
    </source>
</evidence>
<reference evidence="16 17" key="1">
    <citation type="submission" date="2019-11" db="EMBL/GenBank/DDBJ databases">
        <title>Type strains purchased from KCTC, JCM and DSMZ.</title>
        <authorList>
            <person name="Lu H."/>
        </authorList>
    </citation>
    <scope>NUCLEOTIDE SEQUENCE [LARGE SCALE GENOMIC DNA]</scope>
    <source>
        <strain evidence="16 17">KCTC 22382</strain>
    </source>
</reference>
<dbReference type="GO" id="GO:0005886">
    <property type="term" value="C:plasma membrane"/>
    <property type="evidence" value="ECO:0007669"/>
    <property type="project" value="UniProtKB-SubCell"/>
</dbReference>
<comment type="caution">
    <text evidence="16">The sequence shown here is derived from an EMBL/GenBank/DDBJ whole genome shotgun (WGS) entry which is preliminary data.</text>
</comment>
<evidence type="ECO:0000256" key="10">
    <source>
        <dbReference type="ARBA" id="ARBA00022967"/>
    </source>
</evidence>
<evidence type="ECO:0000256" key="7">
    <source>
        <dbReference type="ARBA" id="ARBA00022741"/>
    </source>
</evidence>
<keyword evidence="3" id="KW-0813">Transport</keyword>
<keyword evidence="16" id="KW-0378">Hydrolase</keyword>
<evidence type="ECO:0000256" key="5">
    <source>
        <dbReference type="ARBA" id="ARBA00022692"/>
    </source>
</evidence>
<protein>
    <recommendedName>
        <fullName evidence="2">P-type Cu(+) transporter</fullName>
        <ecNumber evidence="2">7.2.2.8</ecNumber>
    </recommendedName>
</protein>
<keyword evidence="6" id="KW-0479">Metal-binding</keyword>
<name>A0A6L6PBY8_9BURK</name>
<accession>A0A6L6PBY8</accession>
<dbReference type="InterPro" id="IPR023299">
    <property type="entry name" value="ATPase_P-typ_cyto_dom_N"/>
</dbReference>
<dbReference type="OrthoDB" id="9814270at2"/>
<dbReference type="Gene3D" id="3.40.1110.10">
    <property type="entry name" value="Calcium-transporting ATPase, cytoplasmic domain N"/>
    <property type="match status" value="1"/>
</dbReference>
<keyword evidence="17" id="KW-1185">Reference proteome</keyword>
<dbReference type="Gene3D" id="3.40.50.1000">
    <property type="entry name" value="HAD superfamily/HAD-like"/>
    <property type="match status" value="1"/>
</dbReference>
<dbReference type="PANTHER" id="PTHR43294">
    <property type="entry name" value="SODIUM/POTASSIUM-TRANSPORTING ATPASE SUBUNIT ALPHA"/>
    <property type="match status" value="1"/>
</dbReference>
<evidence type="ECO:0000256" key="9">
    <source>
        <dbReference type="ARBA" id="ARBA00022840"/>
    </source>
</evidence>
<keyword evidence="8" id="KW-0187">Copper transport</keyword>
<evidence type="ECO:0000313" key="16">
    <source>
        <dbReference type="EMBL" id="MTV36343.1"/>
    </source>
</evidence>
<dbReference type="EMBL" id="WNKY01000001">
    <property type="protein sequence ID" value="MTV36343.1"/>
    <property type="molecule type" value="Genomic_DNA"/>
</dbReference>
<keyword evidence="10" id="KW-1278">Translocase</keyword>
<dbReference type="GO" id="GO:0140581">
    <property type="term" value="F:P-type monovalent copper transporter activity"/>
    <property type="evidence" value="ECO:0007669"/>
    <property type="project" value="UniProtKB-EC"/>
</dbReference>
<dbReference type="SUPFAM" id="SSF56784">
    <property type="entry name" value="HAD-like"/>
    <property type="match status" value="1"/>
</dbReference>
<evidence type="ECO:0000256" key="13">
    <source>
        <dbReference type="ARBA" id="ARBA00023065"/>
    </source>
</evidence>
<comment type="subcellular location">
    <subcellularLocation>
        <location evidence="1">Cell membrane</location>
        <topology evidence="1">Multi-pass membrane protein</topology>
    </subcellularLocation>
</comment>
<proteinExistence type="predicted"/>
<keyword evidence="11" id="KW-1133">Transmembrane helix</keyword>
<evidence type="ECO:0000256" key="15">
    <source>
        <dbReference type="ARBA" id="ARBA00049289"/>
    </source>
</evidence>
<keyword evidence="9" id="KW-0067">ATP-binding</keyword>
<evidence type="ECO:0000256" key="6">
    <source>
        <dbReference type="ARBA" id="ARBA00022723"/>
    </source>
</evidence>
<comment type="catalytic activity">
    <reaction evidence="15">
        <text>Cu(+)(in) + ATP + H2O = Cu(+)(out) + ADP + phosphate + H(+)</text>
        <dbReference type="Rhea" id="RHEA:25792"/>
        <dbReference type="ChEBI" id="CHEBI:15377"/>
        <dbReference type="ChEBI" id="CHEBI:15378"/>
        <dbReference type="ChEBI" id="CHEBI:30616"/>
        <dbReference type="ChEBI" id="CHEBI:43474"/>
        <dbReference type="ChEBI" id="CHEBI:49552"/>
        <dbReference type="ChEBI" id="CHEBI:456216"/>
        <dbReference type="EC" id="7.2.2.8"/>
    </reaction>
</comment>
<evidence type="ECO:0000256" key="4">
    <source>
        <dbReference type="ARBA" id="ARBA00022475"/>
    </source>
</evidence>
<evidence type="ECO:0000313" key="17">
    <source>
        <dbReference type="Proteomes" id="UP000475582"/>
    </source>
</evidence>
<dbReference type="FunFam" id="3.40.50.1000:FF:000144">
    <property type="entry name" value="copper-transporting ATPase 1 isoform X2"/>
    <property type="match status" value="1"/>
</dbReference>
<evidence type="ECO:0000256" key="12">
    <source>
        <dbReference type="ARBA" id="ARBA00023008"/>
    </source>
</evidence>
<keyword evidence="5" id="KW-0812">Transmembrane</keyword>
<evidence type="ECO:0000256" key="8">
    <source>
        <dbReference type="ARBA" id="ARBA00022796"/>
    </source>
</evidence>
<keyword evidence="13" id="KW-0406">Ion transport</keyword>
<dbReference type="Pfam" id="PF00702">
    <property type="entry name" value="Hydrolase"/>
    <property type="match status" value="1"/>
</dbReference>
<dbReference type="InterPro" id="IPR036412">
    <property type="entry name" value="HAD-like_sf"/>
</dbReference>
<dbReference type="AlphaFoldDB" id="A0A6L6PBY8"/>
<keyword evidence="14" id="KW-0472">Membrane</keyword>
<sequence length="139" mass="14658">MQLAMDAMAAQGLRVIGVAGARHAGRTLPDAQTGFDFHFIGLIALSDPLRPEVPQAVRECREAGIRLIMITGDYPATALSIAAQAGLPAVEVLNGDEVDRLDEAACAAGSPRSASVPAYVPRKSCVSCRLSKPMRKSWA</sequence>
<dbReference type="PRINTS" id="PR00119">
    <property type="entry name" value="CATATPASE"/>
</dbReference>
<keyword evidence="7" id="KW-0547">Nucleotide-binding</keyword>
<dbReference type="EC" id="7.2.2.8" evidence="2"/>
<dbReference type="GO" id="GO:0016787">
    <property type="term" value="F:hydrolase activity"/>
    <property type="evidence" value="ECO:0007669"/>
    <property type="project" value="UniProtKB-KW"/>
</dbReference>
<dbReference type="PANTHER" id="PTHR43294:SF21">
    <property type="entry name" value="CATION TRANSPORTING ATPASE"/>
    <property type="match status" value="1"/>
</dbReference>
<dbReference type="GO" id="GO:0005524">
    <property type="term" value="F:ATP binding"/>
    <property type="evidence" value="ECO:0007669"/>
    <property type="project" value="UniProtKB-KW"/>
</dbReference>
<dbReference type="InterPro" id="IPR050510">
    <property type="entry name" value="Cation_transp_ATPase_P-type"/>
</dbReference>
<organism evidence="16 17">
    <name type="scientific">Duganella radicis</name>
    <dbReference type="NCBI Taxonomy" id="551988"/>
    <lineage>
        <taxon>Bacteria</taxon>
        <taxon>Pseudomonadati</taxon>
        <taxon>Pseudomonadota</taxon>
        <taxon>Betaproteobacteria</taxon>
        <taxon>Burkholderiales</taxon>
        <taxon>Oxalobacteraceae</taxon>
        <taxon>Telluria group</taxon>
        <taxon>Duganella</taxon>
    </lineage>
</organism>
<keyword evidence="4" id="KW-1003">Cell membrane</keyword>
<dbReference type="Proteomes" id="UP000475582">
    <property type="component" value="Unassembled WGS sequence"/>
</dbReference>